<evidence type="ECO:0000313" key="3">
    <source>
        <dbReference type="WBParaSite" id="PSAMB.scaffold69size87481.g1365.t1"/>
    </source>
</evidence>
<accession>A0A914X6Y6</accession>
<protein>
    <submittedName>
        <fullName evidence="3">Uncharacterized protein</fullName>
    </submittedName>
</protein>
<sequence>MAVCHRLHHCHHDPGVGGSLPPVAAERQRPGSRRVPERQVRGGRLERTTLCCPDRLIVAVADDRRRLRRAPQTRSIAAQLRALFPLPSPLLPLRAAARPSSTHIRARWRRATTVLVGCRKRACRVVGAAAR</sequence>
<dbReference type="Proteomes" id="UP000887566">
    <property type="component" value="Unplaced"/>
</dbReference>
<organism evidence="2 3">
    <name type="scientific">Plectus sambesii</name>
    <dbReference type="NCBI Taxonomy" id="2011161"/>
    <lineage>
        <taxon>Eukaryota</taxon>
        <taxon>Metazoa</taxon>
        <taxon>Ecdysozoa</taxon>
        <taxon>Nematoda</taxon>
        <taxon>Chromadorea</taxon>
        <taxon>Plectida</taxon>
        <taxon>Plectina</taxon>
        <taxon>Plectoidea</taxon>
        <taxon>Plectidae</taxon>
        <taxon>Plectus</taxon>
    </lineage>
</organism>
<reference evidence="3" key="1">
    <citation type="submission" date="2022-11" db="UniProtKB">
        <authorList>
            <consortium name="WormBaseParasite"/>
        </authorList>
    </citation>
    <scope>IDENTIFICATION</scope>
</reference>
<dbReference type="WBParaSite" id="PSAMB.scaffold69size87481.g1365.t1">
    <property type="protein sequence ID" value="PSAMB.scaffold69size87481.g1365.t1"/>
    <property type="gene ID" value="PSAMB.scaffold69size87481.g1365"/>
</dbReference>
<feature type="region of interest" description="Disordered" evidence="1">
    <location>
        <begin position="15"/>
        <end position="41"/>
    </location>
</feature>
<proteinExistence type="predicted"/>
<dbReference type="AlphaFoldDB" id="A0A914X6Y6"/>
<feature type="compositionally biased region" description="Basic and acidic residues" evidence="1">
    <location>
        <begin position="26"/>
        <end position="41"/>
    </location>
</feature>
<evidence type="ECO:0000256" key="1">
    <source>
        <dbReference type="SAM" id="MobiDB-lite"/>
    </source>
</evidence>
<keyword evidence="2" id="KW-1185">Reference proteome</keyword>
<name>A0A914X6Y6_9BILA</name>
<evidence type="ECO:0000313" key="2">
    <source>
        <dbReference type="Proteomes" id="UP000887566"/>
    </source>
</evidence>